<evidence type="ECO:0000256" key="1">
    <source>
        <dbReference type="ARBA" id="ARBA00004651"/>
    </source>
</evidence>
<dbReference type="RefSeq" id="WP_049697426.1">
    <property type="nucleotide sequence ID" value="NZ_JAQDQF010000001.1"/>
</dbReference>
<evidence type="ECO:0000256" key="6">
    <source>
        <dbReference type="SAM" id="MobiDB-lite"/>
    </source>
</evidence>
<protein>
    <submittedName>
        <fullName evidence="8">Ribonuclease BN</fullName>
    </submittedName>
</protein>
<dbReference type="NCBIfam" id="TIGR00765">
    <property type="entry name" value="yihY_not_rbn"/>
    <property type="match status" value="1"/>
</dbReference>
<feature type="transmembrane region" description="Helical" evidence="7">
    <location>
        <begin position="143"/>
        <end position="164"/>
    </location>
</feature>
<reference evidence="8 9" key="1">
    <citation type="submission" date="2015-05" db="EMBL/GenBank/DDBJ databases">
        <title>Draft genome sequence of the bacterium Gordonia jacobaea a new member of the Gordonia genus.</title>
        <authorList>
            <person name="Jimenez-Galisteo G."/>
            <person name="Dominguez A."/>
            <person name="Munoz E."/>
            <person name="Vinas M."/>
        </authorList>
    </citation>
    <scope>NUCLEOTIDE SEQUENCE [LARGE SCALE GENOMIC DNA]</scope>
    <source>
        <strain evidence="9">mv1</strain>
    </source>
</reference>
<keyword evidence="3 7" id="KW-0812">Transmembrane</keyword>
<feature type="transmembrane region" description="Helical" evidence="7">
    <location>
        <begin position="176"/>
        <end position="195"/>
    </location>
</feature>
<feature type="transmembrane region" description="Helical" evidence="7">
    <location>
        <begin position="98"/>
        <end position="122"/>
    </location>
</feature>
<feature type="transmembrane region" description="Helical" evidence="7">
    <location>
        <begin position="34"/>
        <end position="62"/>
    </location>
</feature>
<keyword evidence="5 7" id="KW-0472">Membrane</keyword>
<evidence type="ECO:0000256" key="2">
    <source>
        <dbReference type="ARBA" id="ARBA00022475"/>
    </source>
</evidence>
<proteinExistence type="predicted"/>
<accession>A0ABR5II26</accession>
<feature type="transmembrane region" description="Helical" evidence="7">
    <location>
        <begin position="207"/>
        <end position="228"/>
    </location>
</feature>
<evidence type="ECO:0000313" key="9">
    <source>
        <dbReference type="Proteomes" id="UP000037247"/>
    </source>
</evidence>
<sequence>MSIPERIDNFQHRHPRTGYPLAVLYKFFDDQGGYLAALIAYYGFVSLFPLLLVFTSILGIVLRDNPELEQRILDSALSQIPVIGSQLRETGTISGSGVAVAIGVIGAIYGGLGVAVAIQNAMNIIWNVPRNERPNPIQARLKGAVLLLTIGGSIIGLTVLNGVIAAVDLGSVGRPLAIIASVVLYATVFTIAFVIGTARSVSVRDVLPGAIAAALCWQALQTFGSVYVQRVIVRSSATNGVFAVVLGLLAFLYVAAVLVIFCVESNAVRVDKLYPRSLLTPFTDNVVLTPGDEAAYTAQAQAQRSKGFEEIEVSFDNPATAEIDPDASGASRHNDNDP</sequence>
<dbReference type="InterPro" id="IPR017039">
    <property type="entry name" value="Virul_fac_BrkB"/>
</dbReference>
<evidence type="ECO:0000256" key="7">
    <source>
        <dbReference type="SAM" id="Phobius"/>
    </source>
</evidence>
<dbReference type="Pfam" id="PF03631">
    <property type="entry name" value="Virul_fac_BrkB"/>
    <property type="match status" value="1"/>
</dbReference>
<evidence type="ECO:0000256" key="3">
    <source>
        <dbReference type="ARBA" id="ARBA00022692"/>
    </source>
</evidence>
<dbReference type="EMBL" id="LDTZ01000013">
    <property type="protein sequence ID" value="KNA93344.1"/>
    <property type="molecule type" value="Genomic_DNA"/>
</dbReference>
<dbReference type="Proteomes" id="UP000037247">
    <property type="component" value="Unassembled WGS sequence"/>
</dbReference>
<gene>
    <name evidence="8" type="ORF">ABW18_02855</name>
</gene>
<evidence type="ECO:0000313" key="8">
    <source>
        <dbReference type="EMBL" id="KNA93344.1"/>
    </source>
</evidence>
<feature type="transmembrane region" description="Helical" evidence="7">
    <location>
        <begin position="240"/>
        <end position="263"/>
    </location>
</feature>
<organism evidence="8 9">
    <name type="scientific">Gordonia jacobaea</name>
    <dbReference type="NCBI Taxonomy" id="122202"/>
    <lineage>
        <taxon>Bacteria</taxon>
        <taxon>Bacillati</taxon>
        <taxon>Actinomycetota</taxon>
        <taxon>Actinomycetes</taxon>
        <taxon>Mycobacteriales</taxon>
        <taxon>Gordoniaceae</taxon>
        <taxon>Gordonia</taxon>
    </lineage>
</organism>
<comment type="caution">
    <text evidence="8">The sequence shown here is derived from an EMBL/GenBank/DDBJ whole genome shotgun (WGS) entry which is preliminary data.</text>
</comment>
<evidence type="ECO:0000256" key="5">
    <source>
        <dbReference type="ARBA" id="ARBA00023136"/>
    </source>
</evidence>
<feature type="region of interest" description="Disordered" evidence="6">
    <location>
        <begin position="316"/>
        <end position="338"/>
    </location>
</feature>
<name>A0ABR5II26_9ACTN</name>
<dbReference type="PANTHER" id="PTHR30213:SF1">
    <property type="entry name" value="INNER MEMBRANE PROTEIN YHJD"/>
    <property type="match status" value="1"/>
</dbReference>
<keyword evidence="4 7" id="KW-1133">Transmembrane helix</keyword>
<comment type="subcellular location">
    <subcellularLocation>
        <location evidence="1">Cell membrane</location>
        <topology evidence="1">Multi-pass membrane protein</topology>
    </subcellularLocation>
</comment>
<dbReference type="PANTHER" id="PTHR30213">
    <property type="entry name" value="INNER MEMBRANE PROTEIN YHJD"/>
    <property type="match status" value="1"/>
</dbReference>
<keyword evidence="2" id="KW-1003">Cell membrane</keyword>
<keyword evidence="9" id="KW-1185">Reference proteome</keyword>
<evidence type="ECO:0000256" key="4">
    <source>
        <dbReference type="ARBA" id="ARBA00022989"/>
    </source>
</evidence>